<proteinExistence type="predicted"/>
<evidence type="ECO:0000313" key="2">
    <source>
        <dbReference type="Proteomes" id="UP000178099"/>
    </source>
</evidence>
<dbReference type="Proteomes" id="UP000178099">
    <property type="component" value="Unassembled WGS sequence"/>
</dbReference>
<comment type="caution">
    <text evidence="1">The sequence shown here is derived from an EMBL/GenBank/DDBJ whole genome shotgun (WGS) entry which is preliminary data.</text>
</comment>
<evidence type="ECO:0000313" key="1">
    <source>
        <dbReference type="EMBL" id="OGZ11400.1"/>
    </source>
</evidence>
<protein>
    <submittedName>
        <fullName evidence="1">Uncharacterized protein</fullName>
    </submittedName>
</protein>
<dbReference type="EMBL" id="MHLN01000021">
    <property type="protein sequence ID" value="OGZ11400.1"/>
    <property type="molecule type" value="Genomic_DNA"/>
</dbReference>
<sequence>MVLTNGELRSALVALGRRGGATLAENAMTLSVKKLRQGASLQHVAGDRCVVTSIPATSPAALLLPERTLLV</sequence>
<name>A0A1G2DEV0_9BACT</name>
<gene>
    <name evidence="1" type="ORF">A3D67_03380</name>
</gene>
<accession>A0A1G2DEV0</accession>
<organism evidence="1 2">
    <name type="scientific">Candidatus Lloydbacteria bacterium RIFCSPHIGHO2_02_FULL_51_22</name>
    <dbReference type="NCBI Taxonomy" id="1798663"/>
    <lineage>
        <taxon>Bacteria</taxon>
        <taxon>Candidatus Lloydiibacteriota</taxon>
    </lineage>
</organism>
<dbReference type="AlphaFoldDB" id="A0A1G2DEV0"/>
<reference evidence="1 2" key="1">
    <citation type="journal article" date="2016" name="Nat. Commun.">
        <title>Thousands of microbial genomes shed light on interconnected biogeochemical processes in an aquifer system.</title>
        <authorList>
            <person name="Anantharaman K."/>
            <person name="Brown C.T."/>
            <person name="Hug L.A."/>
            <person name="Sharon I."/>
            <person name="Castelle C.J."/>
            <person name="Probst A.J."/>
            <person name="Thomas B.C."/>
            <person name="Singh A."/>
            <person name="Wilkins M.J."/>
            <person name="Karaoz U."/>
            <person name="Brodie E.L."/>
            <person name="Williams K.H."/>
            <person name="Hubbard S.S."/>
            <person name="Banfield J.F."/>
        </authorList>
    </citation>
    <scope>NUCLEOTIDE SEQUENCE [LARGE SCALE GENOMIC DNA]</scope>
</reference>